<feature type="transmembrane region" description="Helical" evidence="12">
    <location>
        <begin position="448"/>
        <end position="476"/>
    </location>
</feature>
<evidence type="ECO:0000256" key="5">
    <source>
        <dbReference type="ARBA" id="ARBA00022617"/>
    </source>
</evidence>
<feature type="transmembrane region" description="Helical" evidence="12">
    <location>
        <begin position="618"/>
        <end position="637"/>
    </location>
</feature>
<keyword evidence="13" id="KW-0732">Signal</keyword>
<feature type="transmembrane region" description="Helical" evidence="12">
    <location>
        <begin position="410"/>
        <end position="428"/>
    </location>
</feature>
<keyword evidence="11 12" id="KW-0472">Membrane</keyword>
<sequence length="661" mass="73878">MVSTKMNKLRALPFAMFLALAAFAVNGLMADVASAKEVFAEQAFAEQAFAKEVLAEEGAEGEGEGEPAIEWSQDVFYKDWEGNPLKGPVSGAPAPDLGPNDYNNYDFAPSRILLWIANQQHLYFGSFVLAVPIFCMLIEFIGIRTRESDPVLSEKYDRLAQDLMKVSLTAYSWTAILGGVLLFTFITLFPGFFKYMAGIFRPVMHVYALMFLAESGVLYVYYYGWEKMKHDPFLKWIHCSLSVLLNLIGTVLMYLANSWATFMQAPGGIDEQGRFLGNIWHVIHSTLWNPVGVHRILGNIVFGGGIVGAYAAYHYLTAKTPEEKAHYDWVCYIAMFIAIFGLIPLPFAGYWLMKEVYAFRQQMGITLMGGIMAWLFIIQAVMIGLLFFGANSYLHNSMARVRGSHRYMKYCKYMVLVLIVCFTAWMTPHTIVMTPAELKEMGGAQHPVVGHFGVMSAKNTAVNLMITTTIFCFLLYQRANKKITVKWATIGNCWLGAIFVGAACNIVYLGVYGYFLPANQRVGLSVPQVTTTLTTLFAGTAINISMFKDSESYGDIEWGTQSRVATYAIFLLAISFTWLMGLMGYIRSAVRLFWHVTEVLRDNSPDAYTLTIGEAGKILTFNALFVWVQFVIVFWVGSLTGKKKVESAAPQGVPVPAQQQQ</sequence>
<dbReference type="GO" id="GO:0009055">
    <property type="term" value="F:electron transfer activity"/>
    <property type="evidence" value="ECO:0007669"/>
    <property type="project" value="InterPro"/>
</dbReference>
<keyword evidence="8" id="KW-0249">Electron transport</keyword>
<dbReference type="Proteomes" id="UP000594688">
    <property type="component" value="Chromosome"/>
</dbReference>
<feature type="chain" id="PRO_5032425178" evidence="13">
    <location>
        <begin position="25"/>
        <end position="661"/>
    </location>
</feature>
<keyword evidence="4" id="KW-1003">Cell membrane</keyword>
<comment type="subcellular location">
    <subcellularLocation>
        <location evidence="1">Cell membrane</location>
        <topology evidence="1">Multi-pass membrane protein</topology>
    </subcellularLocation>
</comment>
<name>A0A7T0BXF7_9BACT</name>
<dbReference type="Pfam" id="PF01654">
    <property type="entry name" value="Cyt_bd_oxida_I"/>
    <property type="match status" value="1"/>
</dbReference>
<evidence type="ECO:0000256" key="13">
    <source>
        <dbReference type="SAM" id="SignalP"/>
    </source>
</evidence>
<reference evidence="14 15" key="1">
    <citation type="submission" date="2020-02" db="EMBL/GenBank/DDBJ databases">
        <title>Genomic and physiological characterization of two novel Nitrospinaceae genera.</title>
        <authorList>
            <person name="Mueller A.J."/>
            <person name="Jung M.-Y."/>
            <person name="Strachan C.R."/>
            <person name="Herbold C.W."/>
            <person name="Kirkegaard R.H."/>
            <person name="Daims H."/>
        </authorList>
    </citation>
    <scope>NUCLEOTIDE SEQUENCE [LARGE SCALE GENOMIC DNA]</scope>
    <source>
        <strain evidence="14">EB</strain>
    </source>
</reference>
<evidence type="ECO:0000256" key="7">
    <source>
        <dbReference type="ARBA" id="ARBA00022723"/>
    </source>
</evidence>
<proteinExistence type="inferred from homology"/>
<feature type="transmembrane region" description="Helical" evidence="12">
    <location>
        <begin position="488"/>
        <end position="514"/>
    </location>
</feature>
<feature type="transmembrane region" description="Helical" evidence="12">
    <location>
        <begin position="205"/>
        <end position="224"/>
    </location>
</feature>
<feature type="signal peptide" evidence="13">
    <location>
        <begin position="1"/>
        <end position="24"/>
    </location>
</feature>
<evidence type="ECO:0000256" key="1">
    <source>
        <dbReference type="ARBA" id="ARBA00004651"/>
    </source>
</evidence>
<dbReference type="GO" id="GO:0005886">
    <property type="term" value="C:plasma membrane"/>
    <property type="evidence" value="ECO:0007669"/>
    <property type="project" value="UniProtKB-SubCell"/>
</dbReference>
<feature type="transmembrane region" description="Helical" evidence="12">
    <location>
        <begin position="365"/>
        <end position="389"/>
    </location>
</feature>
<evidence type="ECO:0000256" key="8">
    <source>
        <dbReference type="ARBA" id="ARBA00022982"/>
    </source>
</evidence>
<evidence type="ECO:0000256" key="3">
    <source>
        <dbReference type="ARBA" id="ARBA00022448"/>
    </source>
</evidence>
<organism evidence="14 15">
    <name type="scientific">Candidatus Nitronauta litoralis</name>
    <dbReference type="NCBI Taxonomy" id="2705533"/>
    <lineage>
        <taxon>Bacteria</taxon>
        <taxon>Pseudomonadati</taxon>
        <taxon>Nitrospinota/Tectimicrobiota group</taxon>
        <taxon>Nitrospinota</taxon>
        <taxon>Nitrospinia</taxon>
        <taxon>Nitrospinales</taxon>
        <taxon>Nitrospinaceae</taxon>
        <taxon>Candidatus Nitronauta</taxon>
    </lineage>
</organism>
<dbReference type="EMBL" id="CP048685">
    <property type="protein sequence ID" value="QPJ62714.1"/>
    <property type="molecule type" value="Genomic_DNA"/>
</dbReference>
<keyword evidence="6 12" id="KW-0812">Transmembrane</keyword>
<evidence type="ECO:0000256" key="10">
    <source>
        <dbReference type="ARBA" id="ARBA00023004"/>
    </source>
</evidence>
<evidence type="ECO:0000256" key="11">
    <source>
        <dbReference type="ARBA" id="ARBA00023136"/>
    </source>
</evidence>
<evidence type="ECO:0000256" key="9">
    <source>
        <dbReference type="ARBA" id="ARBA00022989"/>
    </source>
</evidence>
<feature type="transmembrane region" description="Helical" evidence="12">
    <location>
        <begin position="526"/>
        <end position="544"/>
    </location>
</feature>
<feature type="transmembrane region" description="Helical" evidence="12">
    <location>
        <begin position="329"/>
        <end position="353"/>
    </location>
</feature>
<feature type="transmembrane region" description="Helical" evidence="12">
    <location>
        <begin position="122"/>
        <end position="143"/>
    </location>
</feature>
<dbReference type="InterPro" id="IPR002585">
    <property type="entry name" value="Cyt-d_ubiquinol_oxidase_su_1"/>
</dbReference>
<keyword evidence="5" id="KW-0349">Heme</keyword>
<protein>
    <submittedName>
        <fullName evidence="14">Cytochrome ubiquinol oxidase subunit I</fullName>
    </submittedName>
</protein>
<comment type="similarity">
    <text evidence="2">Belongs to the cytochrome ubiquinol oxidase subunit 1 family.</text>
</comment>
<feature type="transmembrane region" description="Helical" evidence="12">
    <location>
        <begin position="564"/>
        <end position="586"/>
    </location>
</feature>
<evidence type="ECO:0000313" key="14">
    <source>
        <dbReference type="EMBL" id="QPJ62714.1"/>
    </source>
</evidence>
<evidence type="ECO:0000256" key="4">
    <source>
        <dbReference type="ARBA" id="ARBA00022475"/>
    </source>
</evidence>
<evidence type="ECO:0000313" key="15">
    <source>
        <dbReference type="Proteomes" id="UP000594688"/>
    </source>
</evidence>
<dbReference type="GO" id="GO:0019646">
    <property type="term" value="P:aerobic electron transport chain"/>
    <property type="evidence" value="ECO:0007669"/>
    <property type="project" value="InterPro"/>
</dbReference>
<gene>
    <name evidence="14" type="ORF">G3M70_12845</name>
</gene>
<keyword evidence="9 12" id="KW-1133">Transmembrane helix</keyword>
<evidence type="ECO:0000256" key="6">
    <source>
        <dbReference type="ARBA" id="ARBA00022692"/>
    </source>
</evidence>
<dbReference type="AlphaFoldDB" id="A0A7T0BXF7"/>
<dbReference type="GO" id="GO:0046872">
    <property type="term" value="F:metal ion binding"/>
    <property type="evidence" value="ECO:0007669"/>
    <property type="project" value="UniProtKB-KW"/>
</dbReference>
<evidence type="ECO:0000256" key="12">
    <source>
        <dbReference type="SAM" id="Phobius"/>
    </source>
</evidence>
<keyword evidence="7" id="KW-0479">Metal-binding</keyword>
<dbReference type="KEGG" id="nli:G3M70_12845"/>
<feature type="transmembrane region" description="Helical" evidence="12">
    <location>
        <begin position="168"/>
        <end position="193"/>
    </location>
</feature>
<keyword evidence="3" id="KW-0813">Transport</keyword>
<dbReference type="GO" id="GO:0070069">
    <property type="term" value="C:cytochrome complex"/>
    <property type="evidence" value="ECO:0007669"/>
    <property type="project" value="InterPro"/>
</dbReference>
<feature type="transmembrane region" description="Helical" evidence="12">
    <location>
        <begin position="236"/>
        <end position="256"/>
    </location>
</feature>
<keyword evidence="10" id="KW-0408">Iron</keyword>
<accession>A0A7T0BXF7</accession>
<feature type="transmembrane region" description="Helical" evidence="12">
    <location>
        <begin position="296"/>
        <end position="317"/>
    </location>
</feature>
<evidence type="ECO:0000256" key="2">
    <source>
        <dbReference type="ARBA" id="ARBA00009819"/>
    </source>
</evidence>